<evidence type="ECO:0000313" key="5">
    <source>
        <dbReference type="Proteomes" id="UP001221217"/>
    </source>
</evidence>
<feature type="transmembrane region" description="Helical" evidence="3">
    <location>
        <begin position="12"/>
        <end position="30"/>
    </location>
</feature>
<name>A0AAJ1MJP2_9SPIO</name>
<keyword evidence="3" id="KW-1133">Transmembrane helix</keyword>
<comment type="caution">
    <text evidence="4">The sequence shown here is derived from an EMBL/GenBank/DDBJ whole genome shotgun (WGS) entry which is preliminary data.</text>
</comment>
<dbReference type="InterPro" id="IPR043130">
    <property type="entry name" value="CDP-OH_PTrfase_TM_dom"/>
</dbReference>
<reference evidence="4 5" key="1">
    <citation type="submission" date="2022-12" db="EMBL/GenBank/DDBJ databases">
        <title>Metagenome assembled genome from gulf of manar.</title>
        <authorList>
            <person name="Kohli P."/>
            <person name="Pk S."/>
            <person name="Venkata Ramana C."/>
            <person name="Sasikala C."/>
        </authorList>
    </citation>
    <scope>NUCLEOTIDE SEQUENCE [LARGE SCALE GENOMIC DNA]</scope>
    <source>
        <strain evidence="4">JB008</strain>
    </source>
</reference>
<evidence type="ECO:0000313" key="4">
    <source>
        <dbReference type="EMBL" id="MDC7225991.1"/>
    </source>
</evidence>
<dbReference type="GO" id="GO:0016020">
    <property type="term" value="C:membrane"/>
    <property type="evidence" value="ECO:0007669"/>
    <property type="project" value="InterPro"/>
</dbReference>
<feature type="transmembrane region" description="Helical" evidence="3">
    <location>
        <begin position="151"/>
        <end position="173"/>
    </location>
</feature>
<dbReference type="Proteomes" id="UP001221217">
    <property type="component" value="Unassembled WGS sequence"/>
</dbReference>
<dbReference type="InterPro" id="IPR000462">
    <property type="entry name" value="CDP-OH_P_trans"/>
</dbReference>
<dbReference type="AlphaFoldDB" id="A0AAJ1MJP2"/>
<feature type="transmembrane region" description="Helical" evidence="3">
    <location>
        <begin position="179"/>
        <end position="198"/>
    </location>
</feature>
<gene>
    <name evidence="4" type="ORF">PQJ61_04420</name>
</gene>
<dbReference type="Gene3D" id="1.20.120.1760">
    <property type="match status" value="1"/>
</dbReference>
<evidence type="ECO:0000256" key="2">
    <source>
        <dbReference type="RuleBase" id="RU003750"/>
    </source>
</evidence>
<dbReference type="EMBL" id="JAQQAL010000011">
    <property type="protein sequence ID" value="MDC7225991.1"/>
    <property type="molecule type" value="Genomic_DNA"/>
</dbReference>
<sequence length="204" mass="22682">MLDKIMRPLKDRFLTPFVSLIAGSFSPNAITLISFLFALASAGFLLMRMSGWALALWALNRIFDGLDGAVARHQNRQTDFGGYLDIMLDFITYALLPLVFTLRYGMGESTWLALAVMLGLFYVNAASWMYLSSLLEKNHAGASIRGEQTSVAMPSGLVEGTETIIIYTLLFIIPGRMTLLFYVMSAALVPGILFRLVWAKKNLH</sequence>
<organism evidence="4 5">
    <name type="scientific">Candidatus Thalassospirochaeta sargassi</name>
    <dbReference type="NCBI Taxonomy" id="3119039"/>
    <lineage>
        <taxon>Bacteria</taxon>
        <taxon>Pseudomonadati</taxon>
        <taxon>Spirochaetota</taxon>
        <taxon>Spirochaetia</taxon>
        <taxon>Spirochaetales</taxon>
        <taxon>Spirochaetaceae</taxon>
        <taxon>Candidatus Thalassospirochaeta</taxon>
    </lineage>
</organism>
<feature type="transmembrane region" description="Helical" evidence="3">
    <location>
        <begin position="111"/>
        <end position="131"/>
    </location>
</feature>
<feature type="transmembrane region" description="Helical" evidence="3">
    <location>
        <begin position="36"/>
        <end position="59"/>
    </location>
</feature>
<keyword evidence="3" id="KW-0472">Membrane</keyword>
<evidence type="ECO:0000256" key="3">
    <source>
        <dbReference type="SAM" id="Phobius"/>
    </source>
</evidence>
<feature type="transmembrane region" description="Helical" evidence="3">
    <location>
        <begin position="80"/>
        <end position="99"/>
    </location>
</feature>
<comment type="similarity">
    <text evidence="2">Belongs to the CDP-alcohol phosphatidyltransferase class-I family.</text>
</comment>
<dbReference type="PROSITE" id="PS00379">
    <property type="entry name" value="CDP_ALCOHOL_P_TRANSF"/>
    <property type="match status" value="1"/>
</dbReference>
<protein>
    <submittedName>
        <fullName evidence="4">CDP-alcohol phosphatidyltransferase family protein</fullName>
    </submittedName>
</protein>
<dbReference type="InterPro" id="IPR048254">
    <property type="entry name" value="CDP_ALCOHOL_P_TRANSF_CS"/>
</dbReference>
<accession>A0AAJ1MJP2</accession>
<dbReference type="Pfam" id="PF01066">
    <property type="entry name" value="CDP-OH_P_transf"/>
    <property type="match status" value="1"/>
</dbReference>
<dbReference type="GO" id="GO:0008654">
    <property type="term" value="P:phospholipid biosynthetic process"/>
    <property type="evidence" value="ECO:0007669"/>
    <property type="project" value="InterPro"/>
</dbReference>
<keyword evidence="3" id="KW-0812">Transmembrane</keyword>
<dbReference type="GO" id="GO:0016780">
    <property type="term" value="F:phosphotransferase activity, for other substituted phosphate groups"/>
    <property type="evidence" value="ECO:0007669"/>
    <property type="project" value="InterPro"/>
</dbReference>
<evidence type="ECO:0000256" key="1">
    <source>
        <dbReference type="ARBA" id="ARBA00022679"/>
    </source>
</evidence>
<proteinExistence type="inferred from homology"/>
<keyword evidence="1 2" id="KW-0808">Transferase</keyword>